<dbReference type="Gene3D" id="3.30.160.60">
    <property type="entry name" value="Classic Zinc Finger"/>
    <property type="match status" value="3"/>
</dbReference>
<dbReference type="EMBL" id="JAPFRF010000011">
    <property type="protein sequence ID" value="KAJ7317195.1"/>
    <property type="molecule type" value="Genomic_DNA"/>
</dbReference>
<dbReference type="SMART" id="SM00355">
    <property type="entry name" value="ZnF_C2H2"/>
    <property type="match status" value="3"/>
</dbReference>
<dbReference type="PROSITE" id="PS50157">
    <property type="entry name" value="ZINC_FINGER_C2H2_2"/>
    <property type="match status" value="3"/>
</dbReference>
<dbReference type="FunFam" id="3.30.160.60:FF:002343">
    <property type="entry name" value="Zinc finger protein 33A"/>
    <property type="match status" value="1"/>
</dbReference>
<feature type="domain" description="C2H2-type" evidence="7">
    <location>
        <begin position="93"/>
        <end position="120"/>
    </location>
</feature>
<feature type="region of interest" description="Disordered" evidence="6">
    <location>
        <begin position="107"/>
        <end position="214"/>
    </location>
</feature>
<dbReference type="GO" id="GO:0000978">
    <property type="term" value="F:RNA polymerase II cis-regulatory region sequence-specific DNA binding"/>
    <property type="evidence" value="ECO:0007669"/>
    <property type="project" value="TreeGrafter"/>
</dbReference>
<reference evidence="8" key="1">
    <citation type="journal article" date="2023" name="DNA Res.">
        <title>Chromosome-level genome assembly of Phrynocephalus forsythii using third-generation DNA sequencing and Hi-C analysis.</title>
        <authorList>
            <person name="Qi Y."/>
            <person name="Zhao W."/>
            <person name="Zhao Y."/>
            <person name="Niu C."/>
            <person name="Cao S."/>
            <person name="Zhang Y."/>
        </authorList>
    </citation>
    <scope>NUCLEOTIDE SEQUENCE</scope>
    <source>
        <tissue evidence="8">Muscle</tissue>
    </source>
</reference>
<comment type="caution">
    <text evidence="8">The sequence shown here is derived from an EMBL/GenBank/DDBJ whole genome shotgun (WGS) entry which is preliminary data.</text>
</comment>
<gene>
    <name evidence="8" type="ORF">JRQ81_003357</name>
</gene>
<dbReference type="InterPro" id="IPR036236">
    <property type="entry name" value="Znf_C2H2_sf"/>
</dbReference>
<dbReference type="PANTHER" id="PTHR23226:SF377">
    <property type="entry name" value="ZINC FINGER AND SCAN DOMAIN-CONTAINING PROTEIN 20"/>
    <property type="match status" value="1"/>
</dbReference>
<sequence>MQARGHLRGCEPCGKTVALGTPGASHQGLSNTEAKPHQCPECGKGFSAAAVLERHCRLHRGEKPYQCEVCGKGFAWSSHFDRHQLSHTGEKPFPCAYCGKRFGRSSHRNRHQRAHAVPTKGAEQLEDDREGAVAAPRPSALHWCEGEGEKRPPMDPQEVWPASLDPTSPLPWTAKSPSNAWRTMEENSLEQETPSSTSPAESWAQHPPQISLDS</sequence>
<dbReference type="SUPFAM" id="SSF57667">
    <property type="entry name" value="beta-beta-alpha zinc fingers"/>
    <property type="match status" value="2"/>
</dbReference>
<protein>
    <recommendedName>
        <fullName evidence="7">C2H2-type domain-containing protein</fullName>
    </recommendedName>
</protein>
<accession>A0A9Q0XKL9</accession>
<dbReference type="OrthoDB" id="3437960at2759"/>
<dbReference type="FunFam" id="3.30.160.60:FF:000522">
    <property type="entry name" value="zinc finger protein 285"/>
    <property type="match status" value="1"/>
</dbReference>
<evidence type="ECO:0000256" key="4">
    <source>
        <dbReference type="ARBA" id="ARBA00022833"/>
    </source>
</evidence>
<evidence type="ECO:0000256" key="2">
    <source>
        <dbReference type="ARBA" id="ARBA00022737"/>
    </source>
</evidence>
<keyword evidence="1" id="KW-0479">Metal-binding</keyword>
<keyword evidence="3 5" id="KW-0863">Zinc-finger</keyword>
<dbReference type="InterPro" id="IPR013087">
    <property type="entry name" value="Znf_C2H2_type"/>
</dbReference>
<feature type="compositionally biased region" description="Basic and acidic residues" evidence="6">
    <location>
        <begin position="144"/>
        <end position="153"/>
    </location>
</feature>
<evidence type="ECO:0000256" key="1">
    <source>
        <dbReference type="ARBA" id="ARBA00022723"/>
    </source>
</evidence>
<evidence type="ECO:0000256" key="6">
    <source>
        <dbReference type="SAM" id="MobiDB-lite"/>
    </source>
</evidence>
<feature type="compositionally biased region" description="Polar residues" evidence="6">
    <location>
        <begin position="190"/>
        <end position="200"/>
    </location>
</feature>
<evidence type="ECO:0000259" key="7">
    <source>
        <dbReference type="PROSITE" id="PS50157"/>
    </source>
</evidence>
<keyword evidence="4" id="KW-0862">Zinc</keyword>
<dbReference type="PROSITE" id="PS00028">
    <property type="entry name" value="ZINC_FINGER_C2H2_1"/>
    <property type="match status" value="3"/>
</dbReference>
<name>A0A9Q0XKL9_9SAUR</name>
<feature type="domain" description="C2H2-type" evidence="7">
    <location>
        <begin position="37"/>
        <end position="64"/>
    </location>
</feature>
<evidence type="ECO:0000256" key="5">
    <source>
        <dbReference type="PROSITE-ProRule" id="PRU00042"/>
    </source>
</evidence>
<organism evidence="8 9">
    <name type="scientific">Phrynocephalus forsythii</name>
    <dbReference type="NCBI Taxonomy" id="171643"/>
    <lineage>
        <taxon>Eukaryota</taxon>
        <taxon>Metazoa</taxon>
        <taxon>Chordata</taxon>
        <taxon>Craniata</taxon>
        <taxon>Vertebrata</taxon>
        <taxon>Euteleostomi</taxon>
        <taxon>Lepidosauria</taxon>
        <taxon>Squamata</taxon>
        <taxon>Bifurcata</taxon>
        <taxon>Unidentata</taxon>
        <taxon>Episquamata</taxon>
        <taxon>Toxicofera</taxon>
        <taxon>Iguania</taxon>
        <taxon>Acrodonta</taxon>
        <taxon>Agamidae</taxon>
        <taxon>Agaminae</taxon>
        <taxon>Phrynocephalus</taxon>
    </lineage>
</organism>
<dbReference type="GO" id="GO:0008270">
    <property type="term" value="F:zinc ion binding"/>
    <property type="evidence" value="ECO:0007669"/>
    <property type="project" value="UniProtKB-KW"/>
</dbReference>
<evidence type="ECO:0000313" key="9">
    <source>
        <dbReference type="Proteomes" id="UP001142489"/>
    </source>
</evidence>
<evidence type="ECO:0000256" key="3">
    <source>
        <dbReference type="ARBA" id="ARBA00022771"/>
    </source>
</evidence>
<dbReference type="AlphaFoldDB" id="A0A9Q0XKL9"/>
<keyword evidence="9" id="KW-1185">Reference proteome</keyword>
<evidence type="ECO:0000313" key="8">
    <source>
        <dbReference type="EMBL" id="KAJ7317195.1"/>
    </source>
</evidence>
<dbReference type="Proteomes" id="UP001142489">
    <property type="component" value="Unassembled WGS sequence"/>
</dbReference>
<dbReference type="Pfam" id="PF00096">
    <property type="entry name" value="zf-C2H2"/>
    <property type="match status" value="3"/>
</dbReference>
<dbReference type="GO" id="GO:0000981">
    <property type="term" value="F:DNA-binding transcription factor activity, RNA polymerase II-specific"/>
    <property type="evidence" value="ECO:0007669"/>
    <property type="project" value="TreeGrafter"/>
</dbReference>
<dbReference type="FunFam" id="3.30.160.60:FF:000912">
    <property type="entry name" value="Zinc finger protein 660"/>
    <property type="match status" value="1"/>
</dbReference>
<dbReference type="PANTHER" id="PTHR23226">
    <property type="entry name" value="ZINC FINGER AND SCAN DOMAIN-CONTAINING"/>
    <property type="match status" value="1"/>
</dbReference>
<proteinExistence type="predicted"/>
<keyword evidence="2" id="KW-0677">Repeat</keyword>
<feature type="domain" description="C2H2-type" evidence="7">
    <location>
        <begin position="65"/>
        <end position="92"/>
    </location>
</feature>